<dbReference type="InterPro" id="IPR051677">
    <property type="entry name" value="AfsR-DnrI-RedD_regulator"/>
</dbReference>
<dbReference type="PROSITE" id="PS51257">
    <property type="entry name" value="PROKAR_LIPOPROTEIN"/>
    <property type="match status" value="1"/>
</dbReference>
<keyword evidence="1" id="KW-0472">Membrane</keyword>
<dbReference type="InterPro" id="IPR011043">
    <property type="entry name" value="Gal_Oxase/kelch_b-propeller"/>
</dbReference>
<dbReference type="EMBL" id="FLUM01000003">
    <property type="protein sequence ID" value="SBW03462.1"/>
    <property type="molecule type" value="Genomic_DNA"/>
</dbReference>
<feature type="transmembrane region" description="Helical" evidence="1">
    <location>
        <begin position="563"/>
        <end position="584"/>
    </location>
</feature>
<dbReference type="AlphaFoldDB" id="A0A212JVP0"/>
<dbReference type="Gene3D" id="2.120.10.80">
    <property type="entry name" value="Kelch-type beta propeller"/>
    <property type="match status" value="1"/>
</dbReference>
<evidence type="ECO:0000256" key="1">
    <source>
        <dbReference type="SAM" id="Phobius"/>
    </source>
</evidence>
<sequence>MRKARVYLLLILLLACNSIGYKAYAKELQGGLYFQSHTVIPEERTSLNLTLDKASQLKDGLILDFEVLLRKEEHNYGYITRIIINDTLNVDLLGNNGWGNNQLSLIKGNQHIIDLQNLELVSKYSAADWLNVRLVINHKEQRIQWFLNGKEDRAMVVLPQVNNVQIVFGLSSLKQFKSTDVAPMSLRNITIKNIKERLIRDWSLQKHGEGETFDEVENARAVVKNGIWSIDDHIRWKKLVSFSLPQGNGQITPYQKADDMGLFAIQKDTIYQYSITNNGLSKIHVRGGIPYNATIPSLIYDNVDNILISYTLEDENFNVFNFHTKEWDKSKSDILLSYLQHANCYIEDRQELVVFGGYGFYKYNAILQIHRKDTSGWEKKDLSQFIEPRYMSSMGYMGDGKILLMGGYGSKSGKQEETPQSYYDLHLIDLDRMSVKKIWDFSNEKLEVFGSSIIVDDDKKSFYTLSFANDRAHTFLKLNKFDLNAPNRVLLADSIPFLFHDTKSYSRLFYDKSNSQFFVALISQNGNSESRVELYALKYPAFQTADVIQIPQVTAKSNASSKIPIVAIVFILAILMTLGTWLLFRRRKLQRMDKKVSQPVLHEEQKKSTIQLLGRFQVVNAKGEDITLHFSQILRNLLLYILLYSCRDGSGVTSERLTDIFWAGMNKSNAMNNRNVNLSKLRLLLKEIGDISISHKNGYWQLTMDDNISCDYIEILDLLGKIKSKRTISLDTLNRISELGRKGDLLPDITEEWIEKFRSEYSILISDVLLTAVEYPEVKKDFILLLNLAETMLSLDSIDETAIQCKCYALYHLGKKGMAKQVYESFCDDYMRILGTKPDFLYSEIIDKK</sequence>
<dbReference type="GO" id="GO:0006355">
    <property type="term" value="P:regulation of DNA-templated transcription"/>
    <property type="evidence" value="ECO:0007669"/>
    <property type="project" value="TreeGrafter"/>
</dbReference>
<keyword evidence="1" id="KW-0812">Transmembrane</keyword>
<reference evidence="2" key="1">
    <citation type="submission" date="2016-04" db="EMBL/GenBank/DDBJ databases">
        <authorList>
            <person name="Evans L.H."/>
            <person name="Alamgir A."/>
            <person name="Owens N."/>
            <person name="Weber N.D."/>
            <person name="Virtaneva K."/>
            <person name="Barbian K."/>
            <person name="Babar A."/>
            <person name="Rosenke K."/>
        </authorList>
    </citation>
    <scope>NUCLEOTIDE SEQUENCE</scope>
    <source>
        <strain evidence="2">86-1</strain>
    </source>
</reference>
<organism evidence="2">
    <name type="scientific">uncultured Dysgonomonas sp</name>
    <dbReference type="NCBI Taxonomy" id="206096"/>
    <lineage>
        <taxon>Bacteria</taxon>
        <taxon>Pseudomonadati</taxon>
        <taxon>Bacteroidota</taxon>
        <taxon>Bacteroidia</taxon>
        <taxon>Bacteroidales</taxon>
        <taxon>Dysgonomonadaceae</taxon>
        <taxon>Dysgonomonas</taxon>
        <taxon>environmental samples</taxon>
    </lineage>
</organism>
<dbReference type="SUPFAM" id="SSF50965">
    <property type="entry name" value="Galactose oxidase, central domain"/>
    <property type="match status" value="1"/>
</dbReference>
<name>A0A212JVP0_9BACT</name>
<evidence type="ECO:0000313" key="2">
    <source>
        <dbReference type="EMBL" id="SBW03462.1"/>
    </source>
</evidence>
<accession>A0A212JVP0</accession>
<keyword evidence="1" id="KW-1133">Transmembrane helix</keyword>
<dbReference type="RefSeq" id="WP_296942531.1">
    <property type="nucleotide sequence ID" value="NZ_LT599032.1"/>
</dbReference>
<proteinExistence type="predicted"/>
<dbReference type="InterPro" id="IPR015915">
    <property type="entry name" value="Kelch-typ_b-propeller"/>
</dbReference>
<dbReference type="InterPro" id="IPR036388">
    <property type="entry name" value="WH-like_DNA-bd_sf"/>
</dbReference>
<dbReference type="GO" id="GO:0003677">
    <property type="term" value="F:DNA binding"/>
    <property type="evidence" value="ECO:0007669"/>
    <property type="project" value="TreeGrafter"/>
</dbReference>
<protein>
    <submittedName>
        <fullName evidence="2">Putative Kelch repeat protein</fullName>
    </submittedName>
</protein>
<gene>
    <name evidence="2" type="ORF">KL86DYS1_30582</name>
</gene>
<dbReference type="PANTHER" id="PTHR35807">
    <property type="entry name" value="TRANSCRIPTIONAL REGULATOR REDD-RELATED"/>
    <property type="match status" value="1"/>
</dbReference>
<dbReference type="PANTHER" id="PTHR35807:SF1">
    <property type="entry name" value="TRANSCRIPTIONAL REGULATOR REDD"/>
    <property type="match status" value="1"/>
</dbReference>
<dbReference type="Gene3D" id="1.10.10.10">
    <property type="entry name" value="Winged helix-like DNA-binding domain superfamily/Winged helix DNA-binding domain"/>
    <property type="match status" value="1"/>
</dbReference>